<comment type="caution">
    <text evidence="1">The sequence shown here is derived from an EMBL/GenBank/DDBJ whole genome shotgun (WGS) entry which is preliminary data.</text>
</comment>
<dbReference type="EMBL" id="JACTAG010000001">
    <property type="protein sequence ID" value="MBD3662910.1"/>
    <property type="molecule type" value="Genomic_DNA"/>
</dbReference>
<accession>A0A927D0P1</accession>
<keyword evidence="2" id="KW-1185">Reference proteome</keyword>
<reference evidence="1" key="1">
    <citation type="submission" date="2020-08" db="EMBL/GenBank/DDBJ databases">
        <title>Sulfitobacter aestuariivivens sp. nov., isolated from a tidal flat.</title>
        <authorList>
            <person name="Park S."/>
            <person name="Yoon J.-H."/>
        </authorList>
    </citation>
    <scope>NUCLEOTIDE SEQUENCE</scope>
    <source>
        <strain evidence="1">TSTF-M16</strain>
    </source>
</reference>
<evidence type="ECO:0000313" key="1">
    <source>
        <dbReference type="EMBL" id="MBD3662910.1"/>
    </source>
</evidence>
<dbReference type="RefSeq" id="WP_191073907.1">
    <property type="nucleotide sequence ID" value="NZ_JACTAG010000001.1"/>
</dbReference>
<sequence>MRYLLSPNEEFNFLRRLKREFQLVPLTPSDSHDFPGALEICASPSPGAASSNDDLDYIFWAKDHGPITRIGDGSGPKDGVARVVRILNRDAKLEGTAIDLETTPIVSWTRPRWYQGNRQWIVPSRLGSTRTTRRDFTPAYAKMFSSIEALLRRNGEKVNSWDIPNSRDDTGLEFTAPKNTASFNVVVWPEAFRWLEKGVKIYHWDA</sequence>
<protein>
    <submittedName>
        <fullName evidence="1">Uncharacterized protein</fullName>
    </submittedName>
</protein>
<organism evidence="1 2">
    <name type="scientific">Sulfitobacter aestuariivivens</name>
    <dbReference type="NCBI Taxonomy" id="2766981"/>
    <lineage>
        <taxon>Bacteria</taxon>
        <taxon>Pseudomonadati</taxon>
        <taxon>Pseudomonadota</taxon>
        <taxon>Alphaproteobacteria</taxon>
        <taxon>Rhodobacterales</taxon>
        <taxon>Roseobacteraceae</taxon>
        <taxon>Sulfitobacter</taxon>
    </lineage>
</organism>
<gene>
    <name evidence="1" type="ORF">H9Q16_03155</name>
</gene>
<proteinExistence type="predicted"/>
<evidence type="ECO:0000313" key="2">
    <source>
        <dbReference type="Proteomes" id="UP000635142"/>
    </source>
</evidence>
<name>A0A927D0P1_9RHOB</name>
<dbReference type="Proteomes" id="UP000635142">
    <property type="component" value="Unassembled WGS sequence"/>
</dbReference>
<dbReference type="AlphaFoldDB" id="A0A927D0P1"/>